<feature type="non-terminal residue" evidence="2">
    <location>
        <position position="66"/>
    </location>
</feature>
<sequence>MILLVTSLLLSFTSLWLGLPLLTCANSHTVTLSQRLTGSRPNIVLIMADDMGWGDLGANWPNTRDT</sequence>
<dbReference type="Proteomes" id="UP000663866">
    <property type="component" value="Unassembled WGS sequence"/>
</dbReference>
<organism evidence="2 3">
    <name type="scientific">Rotaria magnacalcarata</name>
    <dbReference type="NCBI Taxonomy" id="392030"/>
    <lineage>
        <taxon>Eukaryota</taxon>
        <taxon>Metazoa</taxon>
        <taxon>Spiralia</taxon>
        <taxon>Gnathifera</taxon>
        <taxon>Rotifera</taxon>
        <taxon>Eurotatoria</taxon>
        <taxon>Bdelloidea</taxon>
        <taxon>Philodinida</taxon>
        <taxon>Philodinidae</taxon>
        <taxon>Rotaria</taxon>
    </lineage>
</organism>
<feature type="chain" id="PRO_5032489542" evidence="1">
    <location>
        <begin position="19"/>
        <end position="66"/>
    </location>
</feature>
<dbReference type="Gene3D" id="3.40.720.10">
    <property type="entry name" value="Alkaline Phosphatase, subunit A"/>
    <property type="match status" value="1"/>
</dbReference>
<proteinExistence type="predicted"/>
<comment type="caution">
    <text evidence="2">The sequence shown here is derived from an EMBL/GenBank/DDBJ whole genome shotgun (WGS) entry which is preliminary data.</text>
</comment>
<feature type="signal peptide" evidence="1">
    <location>
        <begin position="1"/>
        <end position="18"/>
    </location>
</feature>
<name>A0A821J1E7_9BILA</name>
<dbReference type="InterPro" id="IPR017850">
    <property type="entry name" value="Alkaline_phosphatase_core_sf"/>
</dbReference>
<dbReference type="SUPFAM" id="SSF53649">
    <property type="entry name" value="Alkaline phosphatase-like"/>
    <property type="match status" value="1"/>
</dbReference>
<reference evidence="2" key="1">
    <citation type="submission" date="2021-02" db="EMBL/GenBank/DDBJ databases">
        <authorList>
            <person name="Nowell W R."/>
        </authorList>
    </citation>
    <scope>NUCLEOTIDE SEQUENCE</scope>
</reference>
<keyword evidence="3" id="KW-1185">Reference proteome</keyword>
<accession>A0A821J1E7</accession>
<dbReference type="EMBL" id="CAJOBG010103538">
    <property type="protein sequence ID" value="CAF4712946.1"/>
    <property type="molecule type" value="Genomic_DNA"/>
</dbReference>
<dbReference type="AlphaFoldDB" id="A0A821J1E7"/>
<protein>
    <submittedName>
        <fullName evidence="2">Uncharacterized protein</fullName>
    </submittedName>
</protein>
<evidence type="ECO:0000256" key="1">
    <source>
        <dbReference type="SAM" id="SignalP"/>
    </source>
</evidence>
<keyword evidence="1" id="KW-0732">Signal</keyword>
<evidence type="ECO:0000313" key="2">
    <source>
        <dbReference type="EMBL" id="CAF4712946.1"/>
    </source>
</evidence>
<evidence type="ECO:0000313" key="3">
    <source>
        <dbReference type="Proteomes" id="UP000663866"/>
    </source>
</evidence>
<gene>
    <name evidence="2" type="ORF">OVN521_LOCUS48806</name>
</gene>